<dbReference type="RefSeq" id="WP_026825709.1">
    <property type="nucleotide sequence ID" value="NZ_CP118099.1"/>
</dbReference>
<name>A0ABY7WYU0_9BACL</name>
<dbReference type="SUPFAM" id="SSF100950">
    <property type="entry name" value="NagB/RpiA/CoA transferase-like"/>
    <property type="match status" value="1"/>
</dbReference>
<dbReference type="InterPro" id="IPR002698">
    <property type="entry name" value="FTHF_cligase"/>
</dbReference>
<evidence type="ECO:0000256" key="2">
    <source>
        <dbReference type="ARBA" id="ARBA00022741"/>
    </source>
</evidence>
<dbReference type="Gene3D" id="3.40.50.10420">
    <property type="entry name" value="NagB/RpiA/CoA transferase-like"/>
    <property type="match status" value="1"/>
</dbReference>
<dbReference type="PANTHER" id="PTHR23407:SF1">
    <property type="entry name" value="5-FORMYLTETRAHYDROFOLATE CYCLO-LIGASE"/>
    <property type="match status" value="1"/>
</dbReference>
<keyword evidence="4" id="KW-0460">Magnesium</keyword>
<dbReference type="PIRSF" id="PIRSF006806">
    <property type="entry name" value="FTHF_cligase"/>
    <property type="match status" value="1"/>
</dbReference>
<organism evidence="5 6">
    <name type="scientific">Exiguobacterium marinum</name>
    <dbReference type="NCBI Taxonomy" id="273528"/>
    <lineage>
        <taxon>Bacteria</taxon>
        <taxon>Bacillati</taxon>
        <taxon>Bacillota</taxon>
        <taxon>Bacilli</taxon>
        <taxon>Bacillales</taxon>
        <taxon>Bacillales Family XII. Incertae Sedis</taxon>
        <taxon>Exiguobacterium</taxon>
    </lineage>
</organism>
<keyword evidence="2 4" id="KW-0547">Nucleotide-binding</keyword>
<sequence length="184" mass="20907">MEEKATLRRIVHQSIKQMTNRQLVDRAIHQRLFSSYIWKESQTIAVTSSLPLEIDTSPIIHEAFEAGKTVCVPKVTRQGLTFHIIHSVDDLEAGVMNILEPTTLPTTRPIDLCVVPGRVFDRAGYRIGWGGGYYDRFLKTYKGTTIALAYTNQLVSHVPTEPHDLPVEWIVTEKEMIQCSPYLL</sequence>
<evidence type="ECO:0000256" key="1">
    <source>
        <dbReference type="ARBA" id="ARBA00010638"/>
    </source>
</evidence>
<evidence type="ECO:0000256" key="4">
    <source>
        <dbReference type="RuleBase" id="RU361279"/>
    </source>
</evidence>
<keyword evidence="4" id="KW-0479">Metal-binding</keyword>
<reference evidence="5 6" key="1">
    <citation type="submission" date="2023-02" db="EMBL/GenBank/DDBJ databases">
        <title>A bacterium isolated from plastisphere.</title>
        <authorList>
            <person name="Sun Y."/>
        </authorList>
    </citation>
    <scope>NUCLEOTIDE SEQUENCE [LARGE SCALE GENOMIC DNA]</scope>
    <source>
        <strain evidence="6">a-1</strain>
    </source>
</reference>
<protein>
    <recommendedName>
        <fullName evidence="4">5-formyltetrahydrofolate cyclo-ligase</fullName>
        <ecNumber evidence="4">6.3.3.2</ecNumber>
    </recommendedName>
</protein>
<dbReference type="Proteomes" id="UP001213680">
    <property type="component" value="Chromosome"/>
</dbReference>
<accession>A0ABY7WYU0</accession>
<dbReference type="EMBL" id="CP118099">
    <property type="protein sequence ID" value="WDH74866.1"/>
    <property type="molecule type" value="Genomic_DNA"/>
</dbReference>
<keyword evidence="3 4" id="KW-0067">ATP-binding</keyword>
<gene>
    <name evidence="5" type="ORF">PTI97_08490</name>
</gene>
<evidence type="ECO:0000256" key="3">
    <source>
        <dbReference type="ARBA" id="ARBA00022840"/>
    </source>
</evidence>
<keyword evidence="6" id="KW-1185">Reference proteome</keyword>
<dbReference type="InterPro" id="IPR024185">
    <property type="entry name" value="FTHF_cligase-like_sf"/>
</dbReference>
<proteinExistence type="inferred from homology"/>
<dbReference type="InterPro" id="IPR037171">
    <property type="entry name" value="NagB/RpiA_transferase-like"/>
</dbReference>
<dbReference type="GO" id="GO:0030272">
    <property type="term" value="F:5-formyltetrahydrofolate cyclo-ligase activity"/>
    <property type="evidence" value="ECO:0007669"/>
    <property type="project" value="UniProtKB-EC"/>
</dbReference>
<keyword evidence="5" id="KW-0436">Ligase</keyword>
<dbReference type="PANTHER" id="PTHR23407">
    <property type="entry name" value="ATPASE INHIBITOR/5-FORMYLTETRAHYDROFOLATE CYCLO-LIGASE"/>
    <property type="match status" value="1"/>
</dbReference>
<comment type="cofactor">
    <cofactor evidence="4">
        <name>Mg(2+)</name>
        <dbReference type="ChEBI" id="CHEBI:18420"/>
    </cofactor>
</comment>
<evidence type="ECO:0000313" key="6">
    <source>
        <dbReference type="Proteomes" id="UP001213680"/>
    </source>
</evidence>
<comment type="catalytic activity">
    <reaction evidence="4">
        <text>(6S)-5-formyl-5,6,7,8-tetrahydrofolate + ATP = (6R)-5,10-methenyltetrahydrofolate + ADP + phosphate</text>
        <dbReference type="Rhea" id="RHEA:10488"/>
        <dbReference type="ChEBI" id="CHEBI:30616"/>
        <dbReference type="ChEBI" id="CHEBI:43474"/>
        <dbReference type="ChEBI" id="CHEBI:57455"/>
        <dbReference type="ChEBI" id="CHEBI:57457"/>
        <dbReference type="ChEBI" id="CHEBI:456216"/>
        <dbReference type="EC" id="6.3.3.2"/>
    </reaction>
</comment>
<comment type="similarity">
    <text evidence="1 4">Belongs to the 5-formyltetrahydrofolate cyclo-ligase family.</text>
</comment>
<dbReference type="NCBIfam" id="TIGR02727">
    <property type="entry name" value="MTHFS_bact"/>
    <property type="match status" value="1"/>
</dbReference>
<evidence type="ECO:0000313" key="5">
    <source>
        <dbReference type="EMBL" id="WDH74866.1"/>
    </source>
</evidence>
<dbReference type="EC" id="6.3.3.2" evidence="4"/>
<dbReference type="Pfam" id="PF01812">
    <property type="entry name" value="5-FTHF_cyc-lig"/>
    <property type="match status" value="1"/>
</dbReference>